<evidence type="ECO:0000313" key="2">
    <source>
        <dbReference type="Proteomes" id="UP001202328"/>
    </source>
</evidence>
<protein>
    <submittedName>
        <fullName evidence="1">Uncharacterized protein</fullName>
    </submittedName>
</protein>
<evidence type="ECO:0000313" key="1">
    <source>
        <dbReference type="EMBL" id="KAI3837688.1"/>
    </source>
</evidence>
<reference evidence="1" key="1">
    <citation type="submission" date="2022-04" db="EMBL/GenBank/DDBJ databases">
        <title>A functionally conserved STORR gene fusion in Papaver species that diverged 16.8 million years ago.</title>
        <authorList>
            <person name="Catania T."/>
        </authorList>
    </citation>
    <scope>NUCLEOTIDE SEQUENCE</scope>
    <source>
        <strain evidence="1">S-188037</strain>
    </source>
</reference>
<name>A0AAD4RWX4_9MAGN</name>
<sequence>MARGRRNTAEEDPALTGKLRHSFNAVQDLVKEIKPIGLSKRAETYLRKAPYGDLVMLYYDEFDVAAPKNMKQITTNKHGVVKLLNCFDRDCEVPCAFKFGENFIESTSAKFAGITRMKRIGSRKGPKLIEGFNLKKLDENVLYNKYFSDIKETQHSTAVTKKKIMETIIEVMKKKKRRTKIDDEHVVCLIGFYLCCVLFFGDKNTSAVNVKYLAIVETYENVLKVSWPDLVHEHLFEEMLKNADCLSNVKACVPYILILFAHTPAGLIQKVQNNEQKIPRVGRWDMQVISDFIAGANMTEFTVSVSYYLQKSLCS</sequence>
<gene>
    <name evidence="1" type="ORF">MKW98_027047</name>
</gene>
<dbReference type="Proteomes" id="UP001202328">
    <property type="component" value="Unassembled WGS sequence"/>
</dbReference>
<comment type="caution">
    <text evidence="1">The sequence shown here is derived from an EMBL/GenBank/DDBJ whole genome shotgun (WGS) entry which is preliminary data.</text>
</comment>
<organism evidence="1 2">
    <name type="scientific">Papaver atlanticum</name>
    <dbReference type="NCBI Taxonomy" id="357466"/>
    <lineage>
        <taxon>Eukaryota</taxon>
        <taxon>Viridiplantae</taxon>
        <taxon>Streptophyta</taxon>
        <taxon>Embryophyta</taxon>
        <taxon>Tracheophyta</taxon>
        <taxon>Spermatophyta</taxon>
        <taxon>Magnoliopsida</taxon>
        <taxon>Ranunculales</taxon>
        <taxon>Papaveraceae</taxon>
        <taxon>Papaveroideae</taxon>
        <taxon>Papaver</taxon>
    </lineage>
</organism>
<proteinExistence type="predicted"/>
<accession>A0AAD4RWX4</accession>
<keyword evidence="2" id="KW-1185">Reference proteome</keyword>
<dbReference type="EMBL" id="JAJJMB010017545">
    <property type="protein sequence ID" value="KAI3837688.1"/>
    <property type="molecule type" value="Genomic_DNA"/>
</dbReference>
<dbReference type="AlphaFoldDB" id="A0AAD4RWX4"/>